<dbReference type="GO" id="GO:0016491">
    <property type="term" value="F:oxidoreductase activity"/>
    <property type="evidence" value="ECO:0007669"/>
    <property type="project" value="InterPro"/>
</dbReference>
<organism evidence="1 2">
    <name type="scientific">Micromonospora purpureochromogenes</name>
    <dbReference type="NCBI Taxonomy" id="47872"/>
    <lineage>
        <taxon>Bacteria</taxon>
        <taxon>Bacillati</taxon>
        <taxon>Actinomycetota</taxon>
        <taxon>Actinomycetes</taxon>
        <taxon>Micromonosporales</taxon>
        <taxon>Micromonosporaceae</taxon>
        <taxon>Micromonospora</taxon>
    </lineage>
</organism>
<dbReference type="Gene3D" id="2.30.110.10">
    <property type="entry name" value="Electron Transport, Fmn-binding Protein, Chain A"/>
    <property type="match status" value="1"/>
</dbReference>
<dbReference type="EMBL" id="LT607410">
    <property type="protein sequence ID" value="SCF25394.1"/>
    <property type="molecule type" value="Genomic_DNA"/>
</dbReference>
<protein>
    <submittedName>
        <fullName evidence="1">Deazaflavin-dependent oxidoreductase, nitroreductase family</fullName>
    </submittedName>
</protein>
<dbReference type="AlphaFoldDB" id="A0A1C4YXH9"/>
<gene>
    <name evidence="1" type="ORF">GA0074696_3811</name>
</gene>
<reference evidence="1 2" key="1">
    <citation type="submission" date="2016-06" db="EMBL/GenBank/DDBJ databases">
        <authorList>
            <person name="Kjaerup R.B."/>
            <person name="Dalgaard T.S."/>
            <person name="Juul-Madsen H.R."/>
        </authorList>
    </citation>
    <scope>NUCLEOTIDE SEQUENCE [LARGE SCALE GENOMIC DNA]</scope>
    <source>
        <strain evidence="1 2">DSM 43821</strain>
    </source>
</reference>
<accession>A0A1C4YXH9</accession>
<dbReference type="InterPro" id="IPR012349">
    <property type="entry name" value="Split_barrel_FMN-bd"/>
</dbReference>
<dbReference type="Proteomes" id="UP000198228">
    <property type="component" value="Chromosome I"/>
</dbReference>
<evidence type="ECO:0000313" key="1">
    <source>
        <dbReference type="EMBL" id="SCF25394.1"/>
    </source>
</evidence>
<sequence length="163" mass="18274">MRRVMELLYEAKRRLYPGDRPNRLARLMNRLDAAQFATGVLAPRRAVTLEVPGRRTGQSIAVPVVVADLDGDRYLVSMLGENANWVRNVRAAGGRAVLHHGGREQVLLREVDVARRAPILRRYLHLAPGARPHLPVDRRAPLAEFEAVAARYPVFLVQPAPRP</sequence>
<proteinExistence type="predicted"/>
<dbReference type="Pfam" id="PF04075">
    <property type="entry name" value="F420H2_quin_red"/>
    <property type="match status" value="1"/>
</dbReference>
<dbReference type="InterPro" id="IPR004378">
    <property type="entry name" value="F420H2_quin_Rdtase"/>
</dbReference>
<name>A0A1C4YXH9_9ACTN</name>
<evidence type="ECO:0000313" key="2">
    <source>
        <dbReference type="Proteomes" id="UP000198228"/>
    </source>
</evidence>
<dbReference type="RefSeq" id="WP_231925073.1">
    <property type="nucleotide sequence ID" value="NZ_LT607410.1"/>
</dbReference>